<sequence length="485" mass="53267">MQRSTGHLTREIFLSLLIGCGNDVSSLLASYLRYQKQQIDVRTRGLSKADDLPCMSSTQKRVSSLKTGALAGHWHWHRPASSPPIFLYARADLPWRSRLVRASPIWGREALGSNHGQGMGDNLSQRRWNARAGEMGVPRENPPASGVVQHVSHMRKSGSAPALATAPPLPLFPQLSQRRLFVFERALQTDKSPGSHPRAATGCRNLLHLILSSGQHVLLLIACFVVLEGPGLPLQYQTPDRRSSCGEFGGHWPGVRVFSKLSPFLLRLHSATPPPPISSHRNHSFRVAEVPISSYPIVTLPRAGTWEKSCPRSPIGAYMSPSRWRLMVDGLCDCASRHKRSHCSTSARVVIARFMLSRRLSSWSPPPSHRRLEIYNNAWVGLVFGLCRRNTVNQYLTRRHPPNGALSSWGLQVPVVPGHDGRGNAGAGETGVPRENQPASGIVQHDSHMRGSGSEHARDRTQIVVVAGERPGHCAAVAPFSIDLA</sequence>
<feature type="compositionally biased region" description="Basic and acidic residues" evidence="1">
    <location>
        <begin position="445"/>
        <end position="457"/>
    </location>
</feature>
<name>A0ABQ9HES4_9NEOP</name>
<accession>A0ABQ9HES4</accession>
<feature type="region of interest" description="Disordered" evidence="1">
    <location>
        <begin position="421"/>
        <end position="457"/>
    </location>
</feature>
<proteinExistence type="predicted"/>
<dbReference type="Proteomes" id="UP001159363">
    <property type="component" value="Chromosome 4"/>
</dbReference>
<evidence type="ECO:0000313" key="2">
    <source>
        <dbReference type="EMBL" id="KAJ8882824.1"/>
    </source>
</evidence>
<protein>
    <submittedName>
        <fullName evidence="2">Uncharacterized protein</fullName>
    </submittedName>
</protein>
<reference evidence="2 3" key="1">
    <citation type="submission" date="2023-02" db="EMBL/GenBank/DDBJ databases">
        <title>LHISI_Scaffold_Assembly.</title>
        <authorList>
            <person name="Stuart O.P."/>
            <person name="Cleave R."/>
            <person name="Magrath M.J.L."/>
            <person name="Mikheyev A.S."/>
        </authorList>
    </citation>
    <scope>NUCLEOTIDE SEQUENCE [LARGE SCALE GENOMIC DNA]</scope>
    <source>
        <strain evidence="2">Daus_M_001</strain>
        <tissue evidence="2">Leg muscle</tissue>
    </source>
</reference>
<keyword evidence="3" id="KW-1185">Reference proteome</keyword>
<evidence type="ECO:0000313" key="3">
    <source>
        <dbReference type="Proteomes" id="UP001159363"/>
    </source>
</evidence>
<evidence type="ECO:0000256" key="1">
    <source>
        <dbReference type="SAM" id="MobiDB-lite"/>
    </source>
</evidence>
<comment type="caution">
    <text evidence="2">The sequence shown here is derived from an EMBL/GenBank/DDBJ whole genome shotgun (WGS) entry which is preliminary data.</text>
</comment>
<dbReference type="EMBL" id="JARBHB010000005">
    <property type="protein sequence ID" value="KAJ8882824.1"/>
    <property type="molecule type" value="Genomic_DNA"/>
</dbReference>
<organism evidence="2 3">
    <name type="scientific">Dryococelus australis</name>
    <dbReference type="NCBI Taxonomy" id="614101"/>
    <lineage>
        <taxon>Eukaryota</taxon>
        <taxon>Metazoa</taxon>
        <taxon>Ecdysozoa</taxon>
        <taxon>Arthropoda</taxon>
        <taxon>Hexapoda</taxon>
        <taxon>Insecta</taxon>
        <taxon>Pterygota</taxon>
        <taxon>Neoptera</taxon>
        <taxon>Polyneoptera</taxon>
        <taxon>Phasmatodea</taxon>
        <taxon>Verophasmatodea</taxon>
        <taxon>Anareolatae</taxon>
        <taxon>Phasmatidae</taxon>
        <taxon>Eurycanthinae</taxon>
        <taxon>Dryococelus</taxon>
    </lineage>
</organism>
<gene>
    <name evidence="2" type="ORF">PR048_014638</name>
</gene>